<protein>
    <recommendedName>
        <fullName evidence="1">RNase H type-1 domain-containing protein</fullName>
    </recommendedName>
</protein>
<evidence type="ECO:0000313" key="3">
    <source>
        <dbReference type="Proteomes" id="UP000269221"/>
    </source>
</evidence>
<dbReference type="PROSITE" id="PS50879">
    <property type="entry name" value="RNASE_H_1"/>
    <property type="match status" value="1"/>
</dbReference>
<dbReference type="Pfam" id="PF17919">
    <property type="entry name" value="RT_RNaseH_2"/>
    <property type="match status" value="1"/>
</dbReference>
<dbReference type="InterPro" id="IPR002156">
    <property type="entry name" value="RNaseH_domain"/>
</dbReference>
<organism evidence="2 3">
    <name type="scientific">Hirundo rustica rustica</name>
    <dbReference type="NCBI Taxonomy" id="333673"/>
    <lineage>
        <taxon>Eukaryota</taxon>
        <taxon>Metazoa</taxon>
        <taxon>Chordata</taxon>
        <taxon>Craniata</taxon>
        <taxon>Vertebrata</taxon>
        <taxon>Euteleostomi</taxon>
        <taxon>Archelosauria</taxon>
        <taxon>Archosauria</taxon>
        <taxon>Dinosauria</taxon>
        <taxon>Saurischia</taxon>
        <taxon>Theropoda</taxon>
        <taxon>Coelurosauria</taxon>
        <taxon>Aves</taxon>
        <taxon>Neognathae</taxon>
        <taxon>Neoaves</taxon>
        <taxon>Telluraves</taxon>
        <taxon>Australaves</taxon>
        <taxon>Passeriformes</taxon>
        <taxon>Sylvioidea</taxon>
        <taxon>Hirundinidae</taxon>
        <taxon>Hirundo</taxon>
    </lineage>
</organism>
<dbReference type="AlphaFoldDB" id="A0A3M0KF45"/>
<dbReference type="InterPro" id="IPR043128">
    <property type="entry name" value="Rev_trsase/Diguanyl_cyclase"/>
</dbReference>
<dbReference type="EMBL" id="QRBI01000113">
    <property type="protein sequence ID" value="RMC09720.1"/>
    <property type="molecule type" value="Genomic_DNA"/>
</dbReference>
<dbReference type="InterPro" id="IPR043502">
    <property type="entry name" value="DNA/RNA_pol_sf"/>
</dbReference>
<dbReference type="SUPFAM" id="SSF56672">
    <property type="entry name" value="DNA/RNA polymerases"/>
    <property type="match status" value="1"/>
</dbReference>
<dbReference type="GO" id="GO:0003676">
    <property type="term" value="F:nucleic acid binding"/>
    <property type="evidence" value="ECO:0007669"/>
    <property type="project" value="InterPro"/>
</dbReference>
<keyword evidence="3" id="KW-1185">Reference proteome</keyword>
<dbReference type="OrthoDB" id="7698356at2759"/>
<evidence type="ECO:0000259" key="1">
    <source>
        <dbReference type="PROSITE" id="PS50879"/>
    </source>
</evidence>
<accession>A0A3M0KF45</accession>
<dbReference type="InterPro" id="IPR041577">
    <property type="entry name" value="RT_RNaseH_2"/>
</dbReference>
<feature type="domain" description="RNase H type-1" evidence="1">
    <location>
        <begin position="365"/>
        <end position="462"/>
    </location>
</feature>
<dbReference type="PANTHER" id="PTHR33064">
    <property type="entry name" value="POL PROTEIN"/>
    <property type="match status" value="1"/>
</dbReference>
<evidence type="ECO:0000313" key="2">
    <source>
        <dbReference type="EMBL" id="RMC09720.1"/>
    </source>
</evidence>
<dbReference type="Gene3D" id="3.30.420.10">
    <property type="entry name" value="Ribonuclease H-like superfamily/Ribonuclease H"/>
    <property type="match status" value="1"/>
</dbReference>
<dbReference type="InterPro" id="IPR012337">
    <property type="entry name" value="RNaseH-like_sf"/>
</dbReference>
<dbReference type="SUPFAM" id="SSF53098">
    <property type="entry name" value="Ribonuclease H-like"/>
    <property type="match status" value="1"/>
</dbReference>
<sequence>MNLSDHSKSIHENIKQLQESVNKLGEVTGSWMDGIRQAMDKVAKEVFLVQTGEGDVGVQGIPLVALEGQAPGQGGLGPQPKAQRDTGFDLSPWEKLPTLREGLQVSKSKLQFAEPEVKYLGHWITKGRKRLDPERVAGIIELPPPRNKRQVRQLLGLLGYCCQWIEGYSEKVKFLYEKLTTDKLKWTEQDERELKHLKEALIAAPVLSLPDVRKNFQLFIDVSNHTAHGVFTQDWAGDRKPVGYISKLLDPVSRGWPTCLQAIVAVALLVEEAKKITFGAPLVVYTPHNVRTILQQKADKWLTDARLLKYEAILIHAPELELRTTTAKNPAEFLFGEALEGPSHNCSELIELQTKVRADLEDEELEEGEKWFVDGSARVLEGKRKSGYAIIDGKTGKVIESGPLSASWSAQACELYAVLQALKGLKGRAGTIYTDSKYAFGVVHTFGKIWEERGLINTREKA</sequence>
<dbReference type="InterPro" id="IPR051320">
    <property type="entry name" value="Viral_Replic_Matur_Polypro"/>
</dbReference>
<dbReference type="InterPro" id="IPR036397">
    <property type="entry name" value="RNaseH_sf"/>
</dbReference>
<reference evidence="2 3" key="1">
    <citation type="submission" date="2018-07" db="EMBL/GenBank/DDBJ databases">
        <title>A high quality draft genome assembly of the barn swallow (H. rustica rustica).</title>
        <authorList>
            <person name="Formenti G."/>
            <person name="Chiara M."/>
            <person name="Poveda L."/>
            <person name="Francoijs K.-J."/>
            <person name="Bonisoli-Alquati A."/>
            <person name="Canova L."/>
            <person name="Gianfranceschi L."/>
            <person name="Horner D.S."/>
            <person name="Saino N."/>
        </authorList>
    </citation>
    <scope>NUCLEOTIDE SEQUENCE [LARGE SCALE GENOMIC DNA]</scope>
    <source>
        <strain evidence="2">Chelidonia</strain>
        <tissue evidence="2">Blood</tissue>
    </source>
</reference>
<gene>
    <name evidence="2" type="ORF">DUI87_13507</name>
</gene>
<dbReference type="STRING" id="333673.A0A3M0KF45"/>
<name>A0A3M0KF45_HIRRU</name>
<comment type="caution">
    <text evidence="2">The sequence shown here is derived from an EMBL/GenBank/DDBJ whole genome shotgun (WGS) entry which is preliminary data.</text>
</comment>
<dbReference type="GO" id="GO:0006259">
    <property type="term" value="P:DNA metabolic process"/>
    <property type="evidence" value="ECO:0007669"/>
    <property type="project" value="UniProtKB-ARBA"/>
</dbReference>
<dbReference type="Gene3D" id="3.10.20.370">
    <property type="match status" value="1"/>
</dbReference>
<proteinExistence type="predicted"/>
<dbReference type="PANTHER" id="PTHR33064:SF37">
    <property type="entry name" value="RIBONUCLEASE H"/>
    <property type="match status" value="1"/>
</dbReference>
<dbReference type="Pfam" id="PF00075">
    <property type="entry name" value="RNase_H"/>
    <property type="match status" value="1"/>
</dbReference>
<dbReference type="GO" id="GO:0004523">
    <property type="term" value="F:RNA-DNA hybrid ribonuclease activity"/>
    <property type="evidence" value="ECO:0007669"/>
    <property type="project" value="InterPro"/>
</dbReference>
<dbReference type="Proteomes" id="UP000269221">
    <property type="component" value="Unassembled WGS sequence"/>
</dbReference>
<dbReference type="Gene3D" id="3.30.70.270">
    <property type="match status" value="2"/>
</dbReference>